<dbReference type="STRING" id="857566.A0A1E3PTN6"/>
<evidence type="ECO:0000313" key="3">
    <source>
        <dbReference type="Proteomes" id="UP000095009"/>
    </source>
</evidence>
<accession>A0A1E3PTN6</accession>
<dbReference type="Pfam" id="PF03737">
    <property type="entry name" value="RraA-like"/>
    <property type="match status" value="1"/>
</dbReference>
<dbReference type="OrthoDB" id="1476984at2759"/>
<dbReference type="GO" id="GO:0046872">
    <property type="term" value="F:metal ion binding"/>
    <property type="evidence" value="ECO:0007669"/>
    <property type="project" value="UniProtKB-KW"/>
</dbReference>
<dbReference type="SUPFAM" id="SSF89562">
    <property type="entry name" value="RraA-like"/>
    <property type="match status" value="1"/>
</dbReference>
<evidence type="ECO:0000256" key="1">
    <source>
        <dbReference type="PIRSR" id="PIRSR605493-1"/>
    </source>
</evidence>
<keyword evidence="1" id="KW-0460">Magnesium</keyword>
<dbReference type="CDD" id="cd16841">
    <property type="entry name" value="RraA_family"/>
    <property type="match status" value="1"/>
</dbReference>
<dbReference type="InterPro" id="IPR005493">
    <property type="entry name" value="RraA/RraA-like"/>
</dbReference>
<keyword evidence="1" id="KW-0479">Metal-binding</keyword>
<sequence>MTDLIQKLSKYKPCDISDALTRYGIKSGGTIPHLIQQSPRQPTTSTIGPAYTVLFAALDDPRPAIKGGYIDSALSGCVLILATDTGLQLPYAPYTTLTNALYGGLMSTRAQYLGCAGTVVLGKIRDINEHRDLEYPVFSYGLGTAPPNTVAKVVAVGEILLIKSTMGDICIDAGDIVIADENGVVVLPVKDKVLLEKILNYIPQRVSADAKIAQDIKNGKKATEAQKEHRNSLP</sequence>
<protein>
    <submittedName>
        <fullName evidence="2">RraA-like protein</fullName>
    </submittedName>
</protein>
<keyword evidence="3" id="KW-1185">Reference proteome</keyword>
<name>A0A1E3PTN6_9ASCO</name>
<reference evidence="2 3" key="1">
    <citation type="journal article" date="2016" name="Proc. Natl. Acad. Sci. U.S.A.">
        <title>Comparative genomics of biotechnologically important yeasts.</title>
        <authorList>
            <person name="Riley R."/>
            <person name="Haridas S."/>
            <person name="Wolfe K.H."/>
            <person name="Lopes M.R."/>
            <person name="Hittinger C.T."/>
            <person name="Goeker M."/>
            <person name="Salamov A.A."/>
            <person name="Wisecaver J.H."/>
            <person name="Long T.M."/>
            <person name="Calvey C.H."/>
            <person name="Aerts A.L."/>
            <person name="Barry K.W."/>
            <person name="Choi C."/>
            <person name="Clum A."/>
            <person name="Coughlan A.Y."/>
            <person name="Deshpande S."/>
            <person name="Douglass A.P."/>
            <person name="Hanson S.J."/>
            <person name="Klenk H.-P."/>
            <person name="LaButti K.M."/>
            <person name="Lapidus A."/>
            <person name="Lindquist E.A."/>
            <person name="Lipzen A.M."/>
            <person name="Meier-Kolthoff J.P."/>
            <person name="Ohm R.A."/>
            <person name="Otillar R.P."/>
            <person name="Pangilinan J.L."/>
            <person name="Peng Y."/>
            <person name="Rokas A."/>
            <person name="Rosa C.A."/>
            <person name="Scheuner C."/>
            <person name="Sibirny A.A."/>
            <person name="Slot J.C."/>
            <person name="Stielow J.B."/>
            <person name="Sun H."/>
            <person name="Kurtzman C.P."/>
            <person name="Blackwell M."/>
            <person name="Grigoriev I.V."/>
            <person name="Jeffries T.W."/>
        </authorList>
    </citation>
    <scope>NUCLEOTIDE SEQUENCE [LARGE SCALE GENOMIC DNA]</scope>
    <source>
        <strain evidence="2 3">DSM 6958</strain>
    </source>
</reference>
<feature type="binding site" evidence="1">
    <location>
        <position position="125"/>
    </location>
    <ligand>
        <name>substrate</name>
    </ligand>
</feature>
<proteinExistence type="predicted"/>
<dbReference type="GO" id="GO:0047443">
    <property type="term" value="F:4-hydroxy-4-methyl-2-oxoglutarate aldolase activity"/>
    <property type="evidence" value="ECO:0007669"/>
    <property type="project" value="TreeGrafter"/>
</dbReference>
<dbReference type="PANTHER" id="PTHR33254">
    <property type="entry name" value="4-HYDROXY-4-METHYL-2-OXOGLUTARATE ALDOLASE 3-RELATED"/>
    <property type="match status" value="1"/>
</dbReference>
<organism evidence="2 3">
    <name type="scientific">Nadsonia fulvescens var. elongata DSM 6958</name>
    <dbReference type="NCBI Taxonomy" id="857566"/>
    <lineage>
        <taxon>Eukaryota</taxon>
        <taxon>Fungi</taxon>
        <taxon>Dikarya</taxon>
        <taxon>Ascomycota</taxon>
        <taxon>Saccharomycotina</taxon>
        <taxon>Dipodascomycetes</taxon>
        <taxon>Dipodascales</taxon>
        <taxon>Dipodascales incertae sedis</taxon>
        <taxon>Nadsonia</taxon>
    </lineage>
</organism>
<feature type="binding site" evidence="1">
    <location>
        <begin position="103"/>
        <end position="106"/>
    </location>
    <ligand>
        <name>substrate</name>
    </ligand>
</feature>
<comment type="cofactor">
    <cofactor evidence="1">
        <name>Mg(2+)</name>
        <dbReference type="ChEBI" id="CHEBI:18420"/>
    </cofactor>
</comment>
<feature type="binding site" evidence="1">
    <location>
        <position position="126"/>
    </location>
    <ligand>
        <name>Mg(2+)</name>
        <dbReference type="ChEBI" id="CHEBI:18420"/>
    </ligand>
</feature>
<dbReference type="EMBL" id="KV454406">
    <property type="protein sequence ID" value="ODQ68648.1"/>
    <property type="molecule type" value="Genomic_DNA"/>
</dbReference>
<dbReference type="Proteomes" id="UP000095009">
    <property type="component" value="Unassembled WGS sequence"/>
</dbReference>
<dbReference type="AlphaFoldDB" id="A0A1E3PTN6"/>
<dbReference type="Gene3D" id="3.50.30.40">
    <property type="entry name" value="Ribonuclease E inhibitor RraA/RraA-like"/>
    <property type="match status" value="1"/>
</dbReference>
<dbReference type="PANTHER" id="PTHR33254:SF28">
    <property type="entry name" value="4-HYDROXY-4-METHYL-2-OXOGLUTARATE ALDOLASE"/>
    <property type="match status" value="1"/>
</dbReference>
<dbReference type="GO" id="GO:0008948">
    <property type="term" value="F:oxaloacetate decarboxylase activity"/>
    <property type="evidence" value="ECO:0007669"/>
    <property type="project" value="TreeGrafter"/>
</dbReference>
<gene>
    <name evidence="2" type="ORF">NADFUDRAFT_49288</name>
</gene>
<evidence type="ECO:0000313" key="2">
    <source>
        <dbReference type="EMBL" id="ODQ68648.1"/>
    </source>
</evidence>
<dbReference type="InterPro" id="IPR036704">
    <property type="entry name" value="RraA/RraA-like_sf"/>
</dbReference>